<reference evidence="4 5" key="1">
    <citation type="submission" date="2015-07" db="EMBL/GenBank/DDBJ databases">
        <title>Draft genome of Bellilinea caldifistulae DSM 17877.</title>
        <authorList>
            <person name="Hemp J."/>
            <person name="Ward L.M."/>
            <person name="Pace L.A."/>
            <person name="Fischer W.W."/>
        </authorList>
    </citation>
    <scope>NUCLEOTIDE SEQUENCE [LARGE SCALE GENOMIC DNA]</scope>
    <source>
        <strain evidence="4 5">GOMI-1</strain>
    </source>
</reference>
<feature type="signal peptide" evidence="2">
    <location>
        <begin position="1"/>
        <end position="21"/>
    </location>
</feature>
<organism evidence="4 5">
    <name type="scientific">Bellilinea caldifistulae</name>
    <dbReference type="NCBI Taxonomy" id="360411"/>
    <lineage>
        <taxon>Bacteria</taxon>
        <taxon>Bacillati</taxon>
        <taxon>Chloroflexota</taxon>
        <taxon>Anaerolineae</taxon>
        <taxon>Anaerolineales</taxon>
        <taxon>Anaerolineaceae</taxon>
        <taxon>Bellilinea</taxon>
    </lineage>
</organism>
<feature type="region of interest" description="Disordered" evidence="1">
    <location>
        <begin position="69"/>
        <end position="93"/>
    </location>
</feature>
<dbReference type="PANTHER" id="PTHR20930:SF0">
    <property type="entry name" value="PROTEIN ILRUN"/>
    <property type="match status" value="1"/>
</dbReference>
<dbReference type="RefSeq" id="WP_061918315.1">
    <property type="nucleotide sequence ID" value="NZ_DF967971.1"/>
</dbReference>
<dbReference type="STRING" id="360411.AC812_08085"/>
<feature type="domain" description="Nbr1 FW" evidence="3">
    <location>
        <begin position="120"/>
        <end position="224"/>
    </location>
</feature>
<evidence type="ECO:0000259" key="3">
    <source>
        <dbReference type="Pfam" id="PF16158"/>
    </source>
</evidence>
<dbReference type="PANTHER" id="PTHR20930">
    <property type="entry name" value="OVARIAN CARCINOMA ANTIGEN CA125-RELATED"/>
    <property type="match status" value="1"/>
</dbReference>
<dbReference type="InterPro" id="IPR032350">
    <property type="entry name" value="Nbr1_FW"/>
</dbReference>
<accession>A0A0P6X6K3</accession>
<comment type="caution">
    <text evidence="4">The sequence shown here is derived from an EMBL/GenBank/DDBJ whole genome shotgun (WGS) entry which is preliminary data.</text>
</comment>
<sequence>MFKKVFPLMMALSLLAVLLSACGLLLGPQDGGKDAQSVQQTAVMQTVAAVMTQQAFETLIAQATQIASQQNTPTPQQPTAVATEAQNTPVQPTPTVVLPTATPTPKPIPCNAASFVKDVTIPDGSELIGGQKFTKTWRLKNEGTCTWTKDYALVFVDGASMSAPASVSLKGDVRPGETVDLSVELVAPTKAGSYKANWMLRDASGRTFGLGPNQDKPFWVSIKVSGYKSDDVPSAIYPLDFVASICQADWSSNAGKVARPCANVSQSEAQWAAVLLNPKIEGGRQENERALWIHLANPNDWMQGFYPARNIQSGDRFKAWVACLDGNTTCEVQFSLDYRIDNGNIENLGKWSETLDGKWTQIDLDLSAFVGKNVQFILGVTNKNSKGPVDAVWFVPSIQTVTP</sequence>
<proteinExistence type="predicted"/>
<dbReference type="OrthoDB" id="159249at2"/>
<dbReference type="PROSITE" id="PS51257">
    <property type="entry name" value="PROKAR_LIPOPROTEIN"/>
    <property type="match status" value="1"/>
</dbReference>
<keyword evidence="5" id="KW-1185">Reference proteome</keyword>
<dbReference type="CDD" id="cd14947">
    <property type="entry name" value="NBR1_like"/>
    <property type="match status" value="1"/>
</dbReference>
<evidence type="ECO:0000313" key="4">
    <source>
        <dbReference type="EMBL" id="KPL75917.1"/>
    </source>
</evidence>
<feature type="chain" id="PRO_5006132867" description="Nbr1 FW domain-containing protein" evidence="2">
    <location>
        <begin position="22"/>
        <end position="403"/>
    </location>
</feature>
<evidence type="ECO:0000256" key="1">
    <source>
        <dbReference type="SAM" id="MobiDB-lite"/>
    </source>
</evidence>
<evidence type="ECO:0000256" key="2">
    <source>
        <dbReference type="SAM" id="SignalP"/>
    </source>
</evidence>
<dbReference type="AlphaFoldDB" id="A0A0P6X6K3"/>
<dbReference type="InterPro" id="IPR013783">
    <property type="entry name" value="Ig-like_fold"/>
</dbReference>
<dbReference type="EMBL" id="LGHJ01000013">
    <property type="protein sequence ID" value="KPL75917.1"/>
    <property type="molecule type" value="Genomic_DNA"/>
</dbReference>
<evidence type="ECO:0000313" key="5">
    <source>
        <dbReference type="Proteomes" id="UP000050514"/>
    </source>
</evidence>
<name>A0A0P6X6K3_9CHLR</name>
<dbReference type="Gene3D" id="2.60.40.10">
    <property type="entry name" value="Immunoglobulins"/>
    <property type="match status" value="1"/>
</dbReference>
<gene>
    <name evidence="4" type="ORF">AC812_08085</name>
</gene>
<protein>
    <recommendedName>
        <fullName evidence="3">Nbr1 FW domain-containing protein</fullName>
    </recommendedName>
</protein>
<dbReference type="Proteomes" id="UP000050514">
    <property type="component" value="Unassembled WGS sequence"/>
</dbReference>
<keyword evidence="2" id="KW-0732">Signal</keyword>
<dbReference type="Pfam" id="PF16158">
    <property type="entry name" value="N_BRCA1_IG"/>
    <property type="match status" value="1"/>
</dbReference>